<evidence type="ECO:0000256" key="10">
    <source>
        <dbReference type="PROSITE-ProRule" id="PRU10141"/>
    </source>
</evidence>
<keyword evidence="5 10" id="KW-0547">Nucleotide-binding</keyword>
<dbReference type="FunFam" id="1.10.510.10:FF:000499">
    <property type="entry name" value="Serine/threonine-protein kinase KIC1"/>
    <property type="match status" value="1"/>
</dbReference>
<evidence type="ECO:0000256" key="8">
    <source>
        <dbReference type="ARBA" id="ARBA00047899"/>
    </source>
</evidence>
<evidence type="ECO:0000313" key="14">
    <source>
        <dbReference type="Proteomes" id="UP000478008"/>
    </source>
</evidence>
<evidence type="ECO:0000256" key="2">
    <source>
        <dbReference type="ARBA" id="ARBA00012513"/>
    </source>
</evidence>
<dbReference type="SMART" id="SM00220">
    <property type="entry name" value="S_TKc"/>
    <property type="match status" value="1"/>
</dbReference>
<evidence type="ECO:0000256" key="1">
    <source>
        <dbReference type="ARBA" id="ARBA00008874"/>
    </source>
</evidence>
<dbReference type="AlphaFoldDB" id="A0A7D9CZU8"/>
<evidence type="ECO:0000313" key="13">
    <source>
        <dbReference type="EMBL" id="VUG18630.1"/>
    </source>
</evidence>
<dbReference type="PANTHER" id="PTHR48012:SF27">
    <property type="entry name" value="SERINE_THREONINE-PROTEIN KINASE SID1"/>
    <property type="match status" value="1"/>
</dbReference>
<dbReference type="Gene3D" id="1.10.510.10">
    <property type="entry name" value="Transferase(Phosphotransferase) domain 1"/>
    <property type="match status" value="1"/>
</dbReference>
<evidence type="ECO:0000259" key="12">
    <source>
        <dbReference type="PROSITE" id="PS50011"/>
    </source>
</evidence>
<dbReference type="InterPro" id="IPR050629">
    <property type="entry name" value="STE20/SPS1-PAK"/>
</dbReference>
<dbReference type="GO" id="GO:0005737">
    <property type="term" value="C:cytoplasm"/>
    <property type="evidence" value="ECO:0007669"/>
    <property type="project" value="TreeGrafter"/>
</dbReference>
<dbReference type="SUPFAM" id="SSF56112">
    <property type="entry name" value="Protein kinase-like (PK-like)"/>
    <property type="match status" value="1"/>
</dbReference>
<feature type="compositionally biased region" description="Polar residues" evidence="11">
    <location>
        <begin position="329"/>
        <end position="353"/>
    </location>
</feature>
<keyword evidence="3" id="KW-0723">Serine/threonine-protein kinase</keyword>
<organism evidence="13 14">
    <name type="scientific">Dekkera bruxellensis</name>
    <name type="common">Brettanomyces custersii</name>
    <dbReference type="NCBI Taxonomy" id="5007"/>
    <lineage>
        <taxon>Eukaryota</taxon>
        <taxon>Fungi</taxon>
        <taxon>Dikarya</taxon>
        <taxon>Ascomycota</taxon>
        <taxon>Saccharomycotina</taxon>
        <taxon>Pichiomycetes</taxon>
        <taxon>Pichiales</taxon>
        <taxon>Pichiaceae</taxon>
        <taxon>Brettanomyces</taxon>
    </lineage>
</organism>
<evidence type="ECO:0000256" key="11">
    <source>
        <dbReference type="SAM" id="MobiDB-lite"/>
    </source>
</evidence>
<dbReference type="InterPro" id="IPR000719">
    <property type="entry name" value="Prot_kinase_dom"/>
</dbReference>
<dbReference type="Pfam" id="PF00069">
    <property type="entry name" value="Pkinase"/>
    <property type="match status" value="1"/>
</dbReference>
<keyword evidence="14" id="KW-1185">Reference proteome</keyword>
<feature type="binding site" evidence="10">
    <location>
        <position position="40"/>
    </location>
    <ligand>
        <name>ATP</name>
        <dbReference type="ChEBI" id="CHEBI:30616"/>
    </ligand>
</feature>
<dbReference type="GO" id="GO:0004674">
    <property type="term" value="F:protein serine/threonine kinase activity"/>
    <property type="evidence" value="ECO:0007669"/>
    <property type="project" value="UniProtKB-KW"/>
</dbReference>
<gene>
    <name evidence="13" type="ORF">DEBR0S3_16182G</name>
</gene>
<proteinExistence type="inferred from homology"/>
<evidence type="ECO:0000256" key="6">
    <source>
        <dbReference type="ARBA" id="ARBA00022777"/>
    </source>
</evidence>
<accession>A0A7D9CZU8</accession>
<keyword evidence="4" id="KW-0808">Transferase</keyword>
<dbReference type="PROSITE" id="PS50011">
    <property type="entry name" value="PROTEIN_KINASE_DOM"/>
    <property type="match status" value="1"/>
</dbReference>
<dbReference type="GO" id="GO:0030447">
    <property type="term" value="P:filamentous growth"/>
    <property type="evidence" value="ECO:0007669"/>
    <property type="project" value="UniProtKB-ARBA"/>
</dbReference>
<dbReference type="EMBL" id="CABFWN010000003">
    <property type="protein sequence ID" value="VUG18630.1"/>
    <property type="molecule type" value="Genomic_DNA"/>
</dbReference>
<evidence type="ECO:0000256" key="4">
    <source>
        <dbReference type="ARBA" id="ARBA00022679"/>
    </source>
</evidence>
<feature type="region of interest" description="Disordered" evidence="11">
    <location>
        <begin position="321"/>
        <end position="359"/>
    </location>
</feature>
<dbReference type="EC" id="2.7.11.1" evidence="2"/>
<dbReference type="PROSITE" id="PS00107">
    <property type="entry name" value="PROTEIN_KINASE_ATP"/>
    <property type="match status" value="1"/>
</dbReference>
<comment type="catalytic activity">
    <reaction evidence="8">
        <text>L-threonyl-[protein] + ATP = O-phospho-L-threonyl-[protein] + ADP + H(+)</text>
        <dbReference type="Rhea" id="RHEA:46608"/>
        <dbReference type="Rhea" id="RHEA-COMP:11060"/>
        <dbReference type="Rhea" id="RHEA-COMP:11605"/>
        <dbReference type="ChEBI" id="CHEBI:15378"/>
        <dbReference type="ChEBI" id="CHEBI:30013"/>
        <dbReference type="ChEBI" id="CHEBI:30616"/>
        <dbReference type="ChEBI" id="CHEBI:61977"/>
        <dbReference type="ChEBI" id="CHEBI:456216"/>
        <dbReference type="EC" id="2.7.11.1"/>
    </reaction>
</comment>
<sequence>MSIREFKEDQFEIYEQLGRGAFGVVYRAFDKVQKMDVAVKQVDLESSDEMSEIEQEIRMLSTCHNEYVTRYYGCFLKGSKLWIIMEYLGGGSCSDLLEAGPFAEKEIGLILYQILQGLEYLHSHGKIHRDIKAANILVGNTGDVKIADFGVATQLSNNLSRRNTFVGTPYWMAPEIIKHKEYTFTADIWSLGITAIELAYGKPPLSQYHPFDVLFRITDDPPPTLGSSFSDEFNSFVNNCLQKDPQRRPSAKELLKHKFICKYAKSDRQILMTLIRKKVQWDFESGNVDMKYYIPSNVPAQSTLKTPFDLGTITQVGYKKDVQKHNQESRNPSQELASEAVSSKQNVKPSSYTSDHKQTIKLVPQSPLKRNVNVTYDDDHHLRKEMNSILNQSFNKISHKFDLSTYEYDNLARFQTTLMDSLFLDEDHRYREVFAKFLKLILKRVMKSHDPALKERIMPRYYYNMEREWTKMEAKKQSEQKQINGGIVNGRDEVEELLLTRWAEGMLDRGKT</sequence>
<keyword evidence="6" id="KW-0418">Kinase</keyword>
<comment type="catalytic activity">
    <reaction evidence="9">
        <text>L-seryl-[protein] + ATP = O-phospho-L-seryl-[protein] + ADP + H(+)</text>
        <dbReference type="Rhea" id="RHEA:17989"/>
        <dbReference type="Rhea" id="RHEA-COMP:9863"/>
        <dbReference type="Rhea" id="RHEA-COMP:11604"/>
        <dbReference type="ChEBI" id="CHEBI:15378"/>
        <dbReference type="ChEBI" id="CHEBI:29999"/>
        <dbReference type="ChEBI" id="CHEBI:30616"/>
        <dbReference type="ChEBI" id="CHEBI:83421"/>
        <dbReference type="ChEBI" id="CHEBI:456216"/>
        <dbReference type="EC" id="2.7.11.1"/>
    </reaction>
</comment>
<name>A0A7D9CZU8_DEKBR</name>
<dbReference type="InterPro" id="IPR017441">
    <property type="entry name" value="Protein_kinase_ATP_BS"/>
</dbReference>
<evidence type="ECO:0000256" key="3">
    <source>
        <dbReference type="ARBA" id="ARBA00022527"/>
    </source>
</evidence>
<comment type="similarity">
    <text evidence="1">Belongs to the protein kinase superfamily. STE Ser/Thr protein kinase family. STE20 subfamily.</text>
</comment>
<dbReference type="CDD" id="cd06609">
    <property type="entry name" value="STKc_MST3_like"/>
    <property type="match status" value="1"/>
</dbReference>
<reference evidence="13 14" key="1">
    <citation type="submission" date="2019-07" db="EMBL/GenBank/DDBJ databases">
        <authorList>
            <person name="Friedrich A."/>
            <person name="Schacherer J."/>
        </authorList>
    </citation>
    <scope>NUCLEOTIDE SEQUENCE [LARGE SCALE GENOMIC DNA]</scope>
</reference>
<protein>
    <recommendedName>
        <fullName evidence="2">non-specific serine/threonine protein kinase</fullName>
        <ecNumber evidence="2">2.7.11.1</ecNumber>
    </recommendedName>
</protein>
<dbReference type="InterPro" id="IPR011009">
    <property type="entry name" value="Kinase-like_dom_sf"/>
</dbReference>
<evidence type="ECO:0000256" key="5">
    <source>
        <dbReference type="ARBA" id="ARBA00022741"/>
    </source>
</evidence>
<evidence type="ECO:0000256" key="7">
    <source>
        <dbReference type="ARBA" id="ARBA00022840"/>
    </source>
</evidence>
<dbReference type="GO" id="GO:0005524">
    <property type="term" value="F:ATP binding"/>
    <property type="evidence" value="ECO:0007669"/>
    <property type="project" value="UniProtKB-UniRule"/>
</dbReference>
<dbReference type="PANTHER" id="PTHR48012">
    <property type="entry name" value="STERILE20-LIKE KINASE, ISOFORM B-RELATED"/>
    <property type="match status" value="1"/>
</dbReference>
<evidence type="ECO:0000256" key="9">
    <source>
        <dbReference type="ARBA" id="ARBA00048679"/>
    </source>
</evidence>
<feature type="domain" description="Protein kinase" evidence="12">
    <location>
        <begin position="11"/>
        <end position="260"/>
    </location>
</feature>
<keyword evidence="7 10" id="KW-0067">ATP-binding</keyword>
<dbReference type="Proteomes" id="UP000478008">
    <property type="component" value="Unassembled WGS sequence"/>
</dbReference>